<dbReference type="CDD" id="cd03109">
    <property type="entry name" value="DTBS"/>
    <property type="match status" value="1"/>
</dbReference>
<keyword evidence="4 8" id="KW-0547">Nucleotide-binding</keyword>
<feature type="binding site" evidence="8">
    <location>
        <position position="55"/>
    </location>
    <ligand>
        <name>ATP</name>
        <dbReference type="ChEBI" id="CHEBI:30616"/>
    </ligand>
</feature>
<keyword evidence="10" id="KW-1185">Reference proteome</keyword>
<dbReference type="Gene3D" id="3.40.50.300">
    <property type="entry name" value="P-loop containing nucleotide triphosphate hydrolases"/>
    <property type="match status" value="1"/>
</dbReference>
<comment type="subunit">
    <text evidence="8">Homodimer.</text>
</comment>
<dbReference type="PIRSF" id="PIRSF006755">
    <property type="entry name" value="DTB_synth"/>
    <property type="match status" value="1"/>
</dbReference>
<evidence type="ECO:0000313" key="10">
    <source>
        <dbReference type="Proteomes" id="UP000317663"/>
    </source>
</evidence>
<feature type="active site" evidence="8">
    <location>
        <position position="38"/>
    </location>
</feature>
<evidence type="ECO:0000256" key="3">
    <source>
        <dbReference type="ARBA" id="ARBA00022723"/>
    </source>
</evidence>
<proteinExistence type="inferred from homology"/>
<keyword evidence="3 8" id="KW-0479">Metal-binding</keyword>
<comment type="subcellular location">
    <subcellularLocation>
        <location evidence="8">Cytoplasm</location>
    </subcellularLocation>
</comment>
<keyword evidence="6 8" id="KW-0067">ATP-binding</keyword>
<dbReference type="FunFam" id="3.40.50.300:FF:000292">
    <property type="entry name" value="ATP-dependent dethiobiotin synthetase BioD"/>
    <property type="match status" value="1"/>
</dbReference>
<evidence type="ECO:0000256" key="4">
    <source>
        <dbReference type="ARBA" id="ARBA00022741"/>
    </source>
</evidence>
<evidence type="ECO:0000256" key="6">
    <source>
        <dbReference type="ARBA" id="ARBA00022840"/>
    </source>
</evidence>
<dbReference type="GO" id="GO:0004141">
    <property type="term" value="F:dethiobiotin synthase activity"/>
    <property type="evidence" value="ECO:0007669"/>
    <property type="project" value="UniProtKB-UniRule"/>
</dbReference>
<accession>A0A502GET8</accession>
<comment type="cofactor">
    <cofactor evidence="8">
        <name>Mg(2+)</name>
        <dbReference type="ChEBI" id="CHEBI:18420"/>
    </cofactor>
</comment>
<dbReference type="RefSeq" id="WP_140473893.1">
    <property type="nucleotide sequence ID" value="NZ_RCZD01000009.1"/>
</dbReference>
<evidence type="ECO:0000313" key="9">
    <source>
        <dbReference type="EMBL" id="TPG59223.1"/>
    </source>
</evidence>
<dbReference type="HAMAP" id="MF_00336">
    <property type="entry name" value="BioD"/>
    <property type="match status" value="1"/>
</dbReference>
<dbReference type="Pfam" id="PF13500">
    <property type="entry name" value="AAA_26"/>
    <property type="match status" value="1"/>
</dbReference>
<dbReference type="InterPro" id="IPR027417">
    <property type="entry name" value="P-loop_NTPase"/>
</dbReference>
<feature type="binding site" evidence="8">
    <location>
        <begin position="201"/>
        <end position="203"/>
    </location>
    <ligand>
        <name>ATP</name>
        <dbReference type="ChEBI" id="CHEBI:30616"/>
    </ligand>
</feature>
<dbReference type="PANTHER" id="PTHR43210">
    <property type="entry name" value="DETHIOBIOTIN SYNTHETASE"/>
    <property type="match status" value="1"/>
</dbReference>
<organism evidence="9 10">
    <name type="scientific">Ewingella americana</name>
    <dbReference type="NCBI Taxonomy" id="41202"/>
    <lineage>
        <taxon>Bacteria</taxon>
        <taxon>Pseudomonadati</taxon>
        <taxon>Pseudomonadota</taxon>
        <taxon>Gammaproteobacteria</taxon>
        <taxon>Enterobacterales</taxon>
        <taxon>Yersiniaceae</taxon>
        <taxon>Ewingella</taxon>
    </lineage>
</organism>
<feature type="binding site" evidence="8">
    <location>
        <begin position="172"/>
        <end position="173"/>
    </location>
    <ligand>
        <name>ATP</name>
        <dbReference type="ChEBI" id="CHEBI:30616"/>
    </ligand>
</feature>
<dbReference type="GO" id="GO:0009102">
    <property type="term" value="P:biotin biosynthetic process"/>
    <property type="evidence" value="ECO:0007669"/>
    <property type="project" value="UniProtKB-UniRule"/>
</dbReference>
<evidence type="ECO:0000256" key="1">
    <source>
        <dbReference type="ARBA" id="ARBA00022490"/>
    </source>
</evidence>
<comment type="pathway">
    <text evidence="8">Cofactor biosynthesis; biotin biosynthesis; biotin from 7,8-diaminononanoate: step 1/2.</text>
</comment>
<comment type="function">
    <text evidence="8">Catalyzes a mechanistically unusual reaction, the ATP-dependent insertion of CO2 between the N7 and N8 nitrogen atoms of 7,8-diaminopelargonic acid (DAPA, also called 7,8-diammoniononanoate) to form a ureido ring.</text>
</comment>
<dbReference type="EC" id="6.3.3.3" evidence="8"/>
<feature type="binding site" evidence="8">
    <location>
        <position position="42"/>
    </location>
    <ligand>
        <name>substrate</name>
    </ligand>
</feature>
<dbReference type="SUPFAM" id="SSF52540">
    <property type="entry name" value="P-loop containing nucleoside triphosphate hydrolases"/>
    <property type="match status" value="1"/>
</dbReference>
<dbReference type="AlphaFoldDB" id="A0A502GET8"/>
<dbReference type="UniPathway" id="UPA00078">
    <property type="reaction ID" value="UER00161"/>
</dbReference>
<reference evidence="9 10" key="1">
    <citation type="journal article" date="2019" name="Environ. Microbiol.">
        <title>Species interactions and distinct microbial communities in high Arctic permafrost affected cryosols are associated with the CH4 and CO2 gas fluxes.</title>
        <authorList>
            <person name="Altshuler I."/>
            <person name="Hamel J."/>
            <person name="Turney S."/>
            <person name="Magnuson E."/>
            <person name="Levesque R."/>
            <person name="Greer C."/>
            <person name="Whyte L.G."/>
        </authorList>
    </citation>
    <scope>NUCLEOTIDE SEQUENCE [LARGE SCALE GENOMIC DNA]</scope>
    <source>
        <strain evidence="9 10">E4</strain>
    </source>
</reference>
<keyword evidence="2 8" id="KW-0436">Ligase</keyword>
<sequence length="228" mass="24816">MLTHFFVTGTDARVGKTIVTRALLQALVAQGKCALGYKPVATGSQELADGIRNKDAVTLQNSSSVSYPYEKITPLALLDEDIYASDTPDNIFEIMTAGLKFMREGGDVVVVEGCDGWRALITPQRFYSDWVRQQNIPVILVVGIQEGCVSHALLSAQAIIADGLPLVGWVANRINPCLAHYQETIDAIGTNITAPLLGEIPYLPRAESRDMAKYIDLSLIHIKSEQTA</sequence>
<dbReference type="GO" id="GO:0000287">
    <property type="term" value="F:magnesium ion binding"/>
    <property type="evidence" value="ECO:0007669"/>
    <property type="project" value="UniProtKB-UniRule"/>
</dbReference>
<gene>
    <name evidence="8 9" type="primary">bioD</name>
    <name evidence="9" type="ORF">EAH77_16485</name>
</gene>
<evidence type="ECO:0000256" key="2">
    <source>
        <dbReference type="ARBA" id="ARBA00022598"/>
    </source>
</evidence>
<dbReference type="InterPro" id="IPR004472">
    <property type="entry name" value="DTB_synth_BioD"/>
</dbReference>
<name>A0A502GET8_9GAMM</name>
<dbReference type="GO" id="GO:0005829">
    <property type="term" value="C:cytosol"/>
    <property type="evidence" value="ECO:0007669"/>
    <property type="project" value="TreeGrafter"/>
</dbReference>
<evidence type="ECO:0000256" key="8">
    <source>
        <dbReference type="HAMAP-Rule" id="MF_00336"/>
    </source>
</evidence>
<feature type="binding site" evidence="8">
    <location>
        <position position="55"/>
    </location>
    <ligand>
        <name>Mg(2+)</name>
        <dbReference type="ChEBI" id="CHEBI:18420"/>
    </ligand>
</feature>
<keyword evidence="5 8" id="KW-0093">Biotin biosynthesis</keyword>
<feature type="binding site" evidence="8">
    <location>
        <position position="112"/>
    </location>
    <ligand>
        <name>Mg(2+)</name>
        <dbReference type="ChEBI" id="CHEBI:18420"/>
    </ligand>
</feature>
<dbReference type="GO" id="GO:0042803">
    <property type="term" value="F:protein homodimerization activity"/>
    <property type="evidence" value="ECO:0007669"/>
    <property type="project" value="UniProtKB-ARBA"/>
</dbReference>
<dbReference type="NCBIfam" id="TIGR00347">
    <property type="entry name" value="bioD"/>
    <property type="match status" value="1"/>
</dbReference>
<dbReference type="Proteomes" id="UP000317663">
    <property type="component" value="Unassembled WGS sequence"/>
</dbReference>
<evidence type="ECO:0000256" key="5">
    <source>
        <dbReference type="ARBA" id="ARBA00022756"/>
    </source>
</evidence>
<comment type="similarity">
    <text evidence="8">Belongs to the dethiobiotin synthetase family.</text>
</comment>
<protein>
    <recommendedName>
        <fullName evidence="8">ATP-dependent dethiobiotin synthetase BioD</fullName>
        <ecNumber evidence="8">6.3.3.3</ecNumber>
    </recommendedName>
    <alternativeName>
        <fullName evidence="8">DTB synthetase</fullName>
        <shortName evidence="8">DTBS</shortName>
    </alternativeName>
    <alternativeName>
        <fullName evidence="8">Dethiobiotin synthase</fullName>
    </alternativeName>
</protein>
<dbReference type="OrthoDB" id="9802097at2"/>
<dbReference type="EMBL" id="RCZD01000009">
    <property type="protein sequence ID" value="TPG59223.1"/>
    <property type="molecule type" value="Genomic_DNA"/>
</dbReference>
<dbReference type="PANTHER" id="PTHR43210:SF4">
    <property type="entry name" value="ATP-DEPENDENT DETHIOBIOTIN SYNTHETASE BIOD 2"/>
    <property type="match status" value="1"/>
</dbReference>
<comment type="catalytic activity">
    <reaction evidence="8">
        <text>(7R,8S)-7,8-diammoniononanoate + CO2 + ATP = (4R,5S)-dethiobiotin + ADP + phosphate + 3 H(+)</text>
        <dbReference type="Rhea" id="RHEA:15805"/>
        <dbReference type="ChEBI" id="CHEBI:15378"/>
        <dbReference type="ChEBI" id="CHEBI:16526"/>
        <dbReference type="ChEBI" id="CHEBI:30616"/>
        <dbReference type="ChEBI" id="CHEBI:43474"/>
        <dbReference type="ChEBI" id="CHEBI:149469"/>
        <dbReference type="ChEBI" id="CHEBI:149473"/>
        <dbReference type="ChEBI" id="CHEBI:456216"/>
        <dbReference type="EC" id="6.3.3.3"/>
    </reaction>
</comment>
<evidence type="ECO:0000256" key="7">
    <source>
        <dbReference type="ARBA" id="ARBA00022842"/>
    </source>
</evidence>
<keyword evidence="7 8" id="KW-0460">Magnesium</keyword>
<comment type="caution">
    <text evidence="8">Lacks conserved residue(s) required for the propagation of feature annotation.</text>
</comment>
<keyword evidence="1 8" id="KW-0963">Cytoplasm</keyword>
<comment type="caution">
    <text evidence="9">The sequence shown here is derived from an EMBL/GenBank/DDBJ whole genome shotgun (WGS) entry which is preliminary data.</text>
</comment>
<feature type="binding site" evidence="8">
    <location>
        <position position="17"/>
    </location>
    <ligand>
        <name>Mg(2+)</name>
        <dbReference type="ChEBI" id="CHEBI:18420"/>
    </ligand>
</feature>
<dbReference type="GO" id="GO:0005524">
    <property type="term" value="F:ATP binding"/>
    <property type="evidence" value="ECO:0007669"/>
    <property type="project" value="UniProtKB-UniRule"/>
</dbReference>